<dbReference type="EMBL" id="QFSS01000006">
    <property type="protein sequence ID" value="PZZ75184.1"/>
    <property type="molecule type" value="Genomic_DNA"/>
</dbReference>
<evidence type="ECO:0000313" key="1">
    <source>
        <dbReference type="EMBL" id="PZZ75184.1"/>
    </source>
</evidence>
<reference evidence="2 4" key="2">
    <citation type="submission" date="2018-12" db="EMBL/GenBank/DDBJ databases">
        <title>Food and Water Safety Consortium.</title>
        <authorList>
            <person name="Tyson S."/>
            <person name="Peterson C.-L."/>
            <person name="Olson A."/>
            <person name="Tyler S."/>
            <person name="Cabral J."/>
            <person name="Lynch T."/>
            <person name="Knox N."/>
            <person name="Van Domselaar G."/>
            <person name="Graham M."/>
        </authorList>
    </citation>
    <scope>NUCLEOTIDE SEQUENCE [LARGE SCALE GENOMIC DNA]</scope>
    <source>
        <strain evidence="2 4">FWSEC0419</strain>
    </source>
</reference>
<proteinExistence type="predicted"/>
<name>A0A0F3UZJ3_ECOLX</name>
<accession>A0A0F3UZJ3</accession>
<dbReference type="Proteomes" id="UP000305093">
    <property type="component" value="Unassembled WGS sequence"/>
</dbReference>
<organism evidence="1 3">
    <name type="scientific">Escherichia coli</name>
    <dbReference type="NCBI Taxonomy" id="562"/>
    <lineage>
        <taxon>Bacteria</taxon>
        <taxon>Pseudomonadati</taxon>
        <taxon>Pseudomonadota</taxon>
        <taxon>Gammaproteobacteria</taxon>
        <taxon>Enterobacterales</taxon>
        <taxon>Enterobacteriaceae</taxon>
        <taxon>Escherichia</taxon>
    </lineage>
</organism>
<sequence>MILGNDYVDLIPLFQTHSTRNFLLSTLDFTDSVGVTSHKVAVSQLVESNESLFNKETSRFSSEHNVTKREQGKEWLIEIPYFLREDVIRPSDVQGKRKPGTDFQETLTDIYAEYIAKHHVAYQRTKESVLAASLFSGKTYTPKTDDVLIEWGKLFNVSAMKATVNASSTDTTKIFKEFDQIATDIIEKAQSQASAVERIVVFCKPEAFSAIRFSAGMANAFQYVSPLEEGNVVYQRRDLLPGVTAFTIPGTNIDVVKLVDPLHLAHMTSDAVAIPKFAKGSNVYQNIYGAASSTFELINAAPAEVYSYSYESSRGDAVNVVTENSQMVVNHGVGFSVQITVK</sequence>
<reference evidence="1 3" key="1">
    <citation type="submission" date="2018-05" db="EMBL/GenBank/DDBJ databases">
        <title>Genomic sequencing of EHEC O26 New European Clone.</title>
        <authorList>
            <person name="Karnisova L."/>
            <person name="Nunvar J."/>
            <person name="Marejkova M."/>
            <person name="Mellmann A."/>
            <person name="Drevinek P."/>
            <person name="Blahova K."/>
            <person name="Bielaszewska M."/>
        </authorList>
    </citation>
    <scope>NUCLEOTIDE SEQUENCE [LARGE SCALE GENOMIC DNA]</scope>
    <source>
        <strain evidence="1 3">14-391</strain>
    </source>
</reference>
<dbReference type="Proteomes" id="UP000248865">
    <property type="component" value="Unassembled WGS sequence"/>
</dbReference>
<evidence type="ECO:0000313" key="2">
    <source>
        <dbReference type="EMBL" id="TJF64499.1"/>
    </source>
</evidence>
<comment type="caution">
    <text evidence="1">The sequence shown here is derived from an EMBL/GenBank/DDBJ whole genome shotgun (WGS) entry which is preliminary data.</text>
</comment>
<dbReference type="EMBL" id="RROO01000027">
    <property type="protein sequence ID" value="TJF64499.1"/>
    <property type="molecule type" value="Genomic_DNA"/>
</dbReference>
<dbReference type="RefSeq" id="WP_000600419.1">
    <property type="nucleotide sequence ID" value="NZ_AP018808.1"/>
</dbReference>
<gene>
    <name evidence="2" type="ORF">C9194_15840</name>
    <name evidence="1" type="ORF">DIV22_00545</name>
</gene>
<dbReference type="InterPro" id="IPR005564">
    <property type="entry name" value="Major_capsid_GpE"/>
</dbReference>
<protein>
    <submittedName>
        <fullName evidence="1">Minor capsid protein E</fullName>
    </submittedName>
    <submittedName>
        <fullName evidence="2">Phage capsid protein</fullName>
    </submittedName>
</protein>
<evidence type="ECO:0000313" key="3">
    <source>
        <dbReference type="Proteomes" id="UP000248865"/>
    </source>
</evidence>
<dbReference type="AlphaFoldDB" id="A0A0F3UZJ3"/>
<dbReference type="Pfam" id="PF03864">
    <property type="entry name" value="Phage_cap_E"/>
    <property type="match status" value="1"/>
</dbReference>
<evidence type="ECO:0000313" key="4">
    <source>
        <dbReference type="Proteomes" id="UP000305093"/>
    </source>
</evidence>